<evidence type="ECO:0000256" key="3">
    <source>
        <dbReference type="ARBA" id="ARBA00012438"/>
    </source>
</evidence>
<sequence>MYTCRGCGKRSTRILTRHSCSPCAALATGWVWRKTEMEVQKVVSSLTFRYIARYLLVLSATVFLVIIGMYSIYSYNYFSELSATIVAEQDTLNLIYEGQSLEGIERYVGDQGETRITDHFYYLVSDLGGDKVAGDLPESTAYREFEDGWLGFELALLEWGESVDVEFLAREVVLGEEYRVLVARSYQEAVAQGRLVLHTLVRTMLVTIVLGLVGGYFAAARSLRRFEWLGREMSRIVSGNPSQRLDADAEKGQVRELAHVINRMLDQTESLMDGVRSVSDNIAHDLRTPLTRLRNQLSQLQQDLPERNGKAMEVLISDCDALLASFNAVLRISALEAGSCYSGDKEVDLGQVLRDVVDLYEPLAQEKGLAIHMTTLPRAHCRGEADLLFQLFANVLDNAIKYTPEAGDISVSLDHISGDSGYRVSIADCGPGISAEHWRDVFRRFYRVEPSRSALPGHGLGLSMAQAIAQYHGGSVDLEDNAPGLRVVISLP</sequence>
<evidence type="ECO:0000259" key="12">
    <source>
        <dbReference type="PROSITE" id="PS50109"/>
    </source>
</evidence>
<keyword evidence="15" id="KW-1185">Reference proteome</keyword>
<dbReference type="InterPro" id="IPR036097">
    <property type="entry name" value="HisK_dim/P_sf"/>
</dbReference>
<dbReference type="Gene3D" id="6.10.340.10">
    <property type="match status" value="1"/>
</dbReference>
<dbReference type="PROSITE" id="PS50109">
    <property type="entry name" value="HIS_KIN"/>
    <property type="match status" value="1"/>
</dbReference>
<keyword evidence="7 14" id="KW-0418">Kinase</keyword>
<evidence type="ECO:0000256" key="1">
    <source>
        <dbReference type="ARBA" id="ARBA00000085"/>
    </source>
</evidence>
<evidence type="ECO:0000256" key="8">
    <source>
        <dbReference type="ARBA" id="ARBA00022989"/>
    </source>
</evidence>
<dbReference type="OrthoDB" id="9809766at2"/>
<dbReference type="EC" id="2.7.13.3" evidence="3"/>
<dbReference type="Gene3D" id="1.10.287.130">
    <property type="match status" value="1"/>
</dbReference>
<evidence type="ECO:0000256" key="5">
    <source>
        <dbReference type="ARBA" id="ARBA00022679"/>
    </source>
</evidence>
<dbReference type="GO" id="GO:0005886">
    <property type="term" value="C:plasma membrane"/>
    <property type="evidence" value="ECO:0007669"/>
    <property type="project" value="TreeGrafter"/>
</dbReference>
<evidence type="ECO:0000256" key="10">
    <source>
        <dbReference type="ARBA" id="ARBA00023136"/>
    </source>
</evidence>
<evidence type="ECO:0000313" key="15">
    <source>
        <dbReference type="Proteomes" id="UP000235005"/>
    </source>
</evidence>
<name>A0A2N5WXL5_9GAMM</name>
<dbReference type="Proteomes" id="UP000235005">
    <property type="component" value="Unassembled WGS sequence"/>
</dbReference>
<dbReference type="Pfam" id="PF00512">
    <property type="entry name" value="HisKA"/>
    <property type="match status" value="1"/>
</dbReference>
<dbReference type="InterPro" id="IPR003661">
    <property type="entry name" value="HisK_dim/P_dom"/>
</dbReference>
<dbReference type="PRINTS" id="PR00344">
    <property type="entry name" value="BCTRLSENSOR"/>
</dbReference>
<evidence type="ECO:0000259" key="13">
    <source>
        <dbReference type="PROSITE" id="PS50885"/>
    </source>
</evidence>
<dbReference type="GO" id="GO:0000155">
    <property type="term" value="F:phosphorelay sensor kinase activity"/>
    <property type="evidence" value="ECO:0007669"/>
    <property type="project" value="InterPro"/>
</dbReference>
<reference evidence="14 15" key="1">
    <citation type="submission" date="2018-01" db="EMBL/GenBank/DDBJ databases">
        <title>The draft genome sequence of Halioglobus lutimaris HF004.</title>
        <authorList>
            <person name="Du Z.-J."/>
            <person name="Shi M.-J."/>
        </authorList>
    </citation>
    <scope>NUCLEOTIDE SEQUENCE [LARGE SCALE GENOMIC DNA]</scope>
    <source>
        <strain evidence="14 15">HF004</strain>
    </source>
</reference>
<dbReference type="SUPFAM" id="SSF55874">
    <property type="entry name" value="ATPase domain of HSP90 chaperone/DNA topoisomerase II/histidine kinase"/>
    <property type="match status" value="1"/>
</dbReference>
<evidence type="ECO:0000256" key="4">
    <source>
        <dbReference type="ARBA" id="ARBA00022553"/>
    </source>
</evidence>
<dbReference type="InterPro" id="IPR003594">
    <property type="entry name" value="HATPase_dom"/>
</dbReference>
<dbReference type="InterPro" id="IPR005467">
    <property type="entry name" value="His_kinase_dom"/>
</dbReference>
<keyword evidence="6 11" id="KW-0812">Transmembrane</keyword>
<keyword evidence="5" id="KW-0808">Transferase</keyword>
<keyword evidence="9" id="KW-0902">Two-component regulatory system</keyword>
<evidence type="ECO:0000313" key="14">
    <source>
        <dbReference type="EMBL" id="PLW66991.1"/>
    </source>
</evidence>
<dbReference type="PANTHER" id="PTHR45436">
    <property type="entry name" value="SENSOR HISTIDINE KINASE YKOH"/>
    <property type="match status" value="1"/>
</dbReference>
<evidence type="ECO:0000256" key="11">
    <source>
        <dbReference type="SAM" id="Phobius"/>
    </source>
</evidence>
<comment type="subcellular location">
    <subcellularLocation>
        <location evidence="2">Membrane</location>
    </subcellularLocation>
</comment>
<dbReference type="EMBL" id="PKUS01000040">
    <property type="protein sequence ID" value="PLW66991.1"/>
    <property type="molecule type" value="Genomic_DNA"/>
</dbReference>
<dbReference type="CDD" id="cd00082">
    <property type="entry name" value="HisKA"/>
    <property type="match status" value="1"/>
</dbReference>
<dbReference type="SMART" id="SM00388">
    <property type="entry name" value="HisKA"/>
    <property type="match status" value="1"/>
</dbReference>
<keyword evidence="10 11" id="KW-0472">Membrane</keyword>
<dbReference type="CDD" id="cd00075">
    <property type="entry name" value="HATPase"/>
    <property type="match status" value="1"/>
</dbReference>
<dbReference type="InterPro" id="IPR036890">
    <property type="entry name" value="HATPase_C_sf"/>
</dbReference>
<dbReference type="PANTHER" id="PTHR45436:SF8">
    <property type="entry name" value="HISTIDINE KINASE"/>
    <property type="match status" value="1"/>
</dbReference>
<evidence type="ECO:0000256" key="2">
    <source>
        <dbReference type="ARBA" id="ARBA00004370"/>
    </source>
</evidence>
<dbReference type="InterPro" id="IPR050428">
    <property type="entry name" value="TCS_sensor_his_kinase"/>
</dbReference>
<evidence type="ECO:0000256" key="9">
    <source>
        <dbReference type="ARBA" id="ARBA00023012"/>
    </source>
</evidence>
<feature type="domain" description="HAMP" evidence="13">
    <location>
        <begin position="229"/>
        <end position="273"/>
    </location>
</feature>
<dbReference type="SUPFAM" id="SSF47384">
    <property type="entry name" value="Homodimeric domain of signal transducing histidine kinase"/>
    <property type="match status" value="1"/>
</dbReference>
<evidence type="ECO:0000256" key="6">
    <source>
        <dbReference type="ARBA" id="ARBA00022692"/>
    </source>
</evidence>
<accession>A0A2N5WXL5</accession>
<organism evidence="14 15">
    <name type="scientific">Pseudohalioglobus lutimaris</name>
    <dbReference type="NCBI Taxonomy" id="1737061"/>
    <lineage>
        <taxon>Bacteria</taxon>
        <taxon>Pseudomonadati</taxon>
        <taxon>Pseudomonadota</taxon>
        <taxon>Gammaproteobacteria</taxon>
        <taxon>Cellvibrionales</taxon>
        <taxon>Halieaceae</taxon>
        <taxon>Pseudohalioglobus</taxon>
    </lineage>
</organism>
<dbReference type="Pfam" id="PF02518">
    <property type="entry name" value="HATPase_c"/>
    <property type="match status" value="1"/>
</dbReference>
<dbReference type="InterPro" id="IPR003660">
    <property type="entry name" value="HAMP_dom"/>
</dbReference>
<gene>
    <name evidence="14" type="ORF">C0039_18980</name>
</gene>
<keyword evidence="4" id="KW-0597">Phosphoprotein</keyword>
<protein>
    <recommendedName>
        <fullName evidence="3">histidine kinase</fullName>
        <ecNumber evidence="3">2.7.13.3</ecNumber>
    </recommendedName>
</protein>
<dbReference type="InterPro" id="IPR004358">
    <property type="entry name" value="Sig_transdc_His_kin-like_C"/>
</dbReference>
<dbReference type="PROSITE" id="PS50885">
    <property type="entry name" value="HAMP"/>
    <property type="match status" value="1"/>
</dbReference>
<evidence type="ECO:0000256" key="7">
    <source>
        <dbReference type="ARBA" id="ARBA00022777"/>
    </source>
</evidence>
<comment type="caution">
    <text evidence="14">The sequence shown here is derived from an EMBL/GenBank/DDBJ whole genome shotgun (WGS) entry which is preliminary data.</text>
</comment>
<comment type="catalytic activity">
    <reaction evidence="1">
        <text>ATP + protein L-histidine = ADP + protein N-phospho-L-histidine.</text>
        <dbReference type="EC" id="2.7.13.3"/>
    </reaction>
</comment>
<feature type="domain" description="Histidine kinase" evidence="12">
    <location>
        <begin position="281"/>
        <end position="492"/>
    </location>
</feature>
<proteinExistence type="predicted"/>
<feature type="transmembrane region" description="Helical" evidence="11">
    <location>
        <begin position="54"/>
        <end position="73"/>
    </location>
</feature>
<dbReference type="Gene3D" id="3.30.565.10">
    <property type="entry name" value="Histidine kinase-like ATPase, C-terminal domain"/>
    <property type="match status" value="1"/>
</dbReference>
<dbReference type="SMART" id="SM00387">
    <property type="entry name" value="HATPase_c"/>
    <property type="match status" value="1"/>
</dbReference>
<dbReference type="AlphaFoldDB" id="A0A2N5WXL5"/>
<keyword evidence="8 11" id="KW-1133">Transmembrane helix</keyword>